<dbReference type="EMBL" id="JAQLXW010000020">
    <property type="protein sequence ID" value="MDB8004756.1"/>
    <property type="molecule type" value="Genomic_DNA"/>
</dbReference>
<evidence type="ECO:0000313" key="2">
    <source>
        <dbReference type="Proteomes" id="UP001210809"/>
    </source>
</evidence>
<gene>
    <name evidence="1" type="ORF">PNE09_11890</name>
</gene>
<sequence length="111" mass="12898">METQIYFDFKNNKLSLKGVNAGYKLLEHNEFTDVDGTLIGVVLAKSKTQYATWRYSFYPKSEYFTGLNLGHYFSNEISAKTDYFERLSEMGNRLKSEISKTCCETDEDMEI</sequence>
<dbReference type="AlphaFoldDB" id="A0AAW6D1I3"/>
<reference evidence="1" key="1">
    <citation type="submission" date="2023-01" db="EMBL/GenBank/DDBJ databases">
        <title>Human gut microbiome strain richness.</title>
        <authorList>
            <person name="Chen-Liaw A."/>
        </authorList>
    </citation>
    <scope>NUCLEOTIDE SEQUENCE</scope>
    <source>
        <strain evidence="1">1001283st1_G1_1001283B150217_161031</strain>
    </source>
</reference>
<proteinExistence type="predicted"/>
<evidence type="ECO:0000313" key="1">
    <source>
        <dbReference type="EMBL" id="MDB8004756.1"/>
    </source>
</evidence>
<dbReference type="Proteomes" id="UP001210809">
    <property type="component" value="Unassembled WGS sequence"/>
</dbReference>
<comment type="caution">
    <text evidence="1">The sequence shown here is derived from an EMBL/GenBank/DDBJ whole genome shotgun (WGS) entry which is preliminary data.</text>
</comment>
<name>A0AAW6D1I3_9FIRM</name>
<accession>A0AAW6D1I3</accession>
<organism evidence="1 2">
    <name type="scientific">[Eubacterium] siraeum</name>
    <dbReference type="NCBI Taxonomy" id="39492"/>
    <lineage>
        <taxon>Bacteria</taxon>
        <taxon>Bacillati</taxon>
        <taxon>Bacillota</taxon>
        <taxon>Clostridia</taxon>
        <taxon>Eubacteriales</taxon>
        <taxon>Oscillospiraceae</taxon>
        <taxon>Oscillospiraceae incertae sedis</taxon>
    </lineage>
</organism>
<evidence type="ECO:0008006" key="3">
    <source>
        <dbReference type="Google" id="ProtNLM"/>
    </source>
</evidence>
<protein>
    <recommendedName>
        <fullName evidence="3">Phage protein</fullName>
    </recommendedName>
</protein>